<name>A0A0C2WYC2_AMAMK</name>
<reference evidence="2 3" key="1">
    <citation type="submission" date="2014-04" db="EMBL/GenBank/DDBJ databases">
        <title>Evolutionary Origins and Diversification of the Mycorrhizal Mutualists.</title>
        <authorList>
            <consortium name="DOE Joint Genome Institute"/>
            <consortium name="Mycorrhizal Genomics Consortium"/>
            <person name="Kohler A."/>
            <person name="Kuo A."/>
            <person name="Nagy L.G."/>
            <person name="Floudas D."/>
            <person name="Copeland A."/>
            <person name="Barry K.W."/>
            <person name="Cichocki N."/>
            <person name="Veneault-Fourrey C."/>
            <person name="LaButti K."/>
            <person name="Lindquist E.A."/>
            <person name="Lipzen A."/>
            <person name="Lundell T."/>
            <person name="Morin E."/>
            <person name="Murat C."/>
            <person name="Riley R."/>
            <person name="Ohm R."/>
            <person name="Sun H."/>
            <person name="Tunlid A."/>
            <person name="Henrissat B."/>
            <person name="Grigoriev I.V."/>
            <person name="Hibbett D.S."/>
            <person name="Martin F."/>
        </authorList>
    </citation>
    <scope>NUCLEOTIDE SEQUENCE [LARGE SCALE GENOMIC DNA]</scope>
    <source>
        <strain evidence="2 3">Koide BX008</strain>
    </source>
</reference>
<proteinExistence type="predicted"/>
<feature type="compositionally biased region" description="Low complexity" evidence="1">
    <location>
        <begin position="159"/>
        <end position="179"/>
    </location>
</feature>
<protein>
    <submittedName>
        <fullName evidence="2">Uncharacterized protein</fullName>
    </submittedName>
</protein>
<dbReference type="AlphaFoldDB" id="A0A0C2WYC2"/>
<dbReference type="EMBL" id="KN818278">
    <property type="protein sequence ID" value="KIL61841.1"/>
    <property type="molecule type" value="Genomic_DNA"/>
</dbReference>
<dbReference type="HOGENOM" id="CLU_1111143_0_0_1"/>
<evidence type="ECO:0000256" key="1">
    <source>
        <dbReference type="SAM" id="MobiDB-lite"/>
    </source>
</evidence>
<feature type="region of interest" description="Disordered" evidence="1">
    <location>
        <begin position="141"/>
        <end position="221"/>
    </location>
</feature>
<evidence type="ECO:0000313" key="3">
    <source>
        <dbReference type="Proteomes" id="UP000054549"/>
    </source>
</evidence>
<evidence type="ECO:0000313" key="2">
    <source>
        <dbReference type="EMBL" id="KIL61841.1"/>
    </source>
</evidence>
<dbReference type="InParanoid" id="A0A0C2WYC2"/>
<feature type="compositionally biased region" description="Basic and acidic residues" evidence="1">
    <location>
        <begin position="192"/>
        <end position="202"/>
    </location>
</feature>
<dbReference type="Proteomes" id="UP000054549">
    <property type="component" value="Unassembled WGS sequence"/>
</dbReference>
<gene>
    <name evidence="2" type="ORF">M378DRAFT_166325</name>
</gene>
<sequence length="250" mass="26958">MLYQRRVVSSDDGVINGDATPCPPSFMQTHSSMLRMSSASELQGASRCKTGGEELPPPAAAAPSVELYLSTSTVVEAIWTYIRMVPFPTTIALPIFLFPPLPNPSSEFDADANESDDDGDIIELDFEETSGLSDMNAFNKAQTKGKEKKLSSRNGPVNSAMSAGGSAGSGLDSSLGPLAMNGKAKGQKKTRKEKEVEKREQIENSWDAPAPVPNPLPSPDVRRLSSEQMYISDNLDVHIVTICHEHSRCS</sequence>
<keyword evidence="3" id="KW-1185">Reference proteome</keyword>
<organism evidence="2 3">
    <name type="scientific">Amanita muscaria (strain Koide BX008)</name>
    <dbReference type="NCBI Taxonomy" id="946122"/>
    <lineage>
        <taxon>Eukaryota</taxon>
        <taxon>Fungi</taxon>
        <taxon>Dikarya</taxon>
        <taxon>Basidiomycota</taxon>
        <taxon>Agaricomycotina</taxon>
        <taxon>Agaricomycetes</taxon>
        <taxon>Agaricomycetidae</taxon>
        <taxon>Agaricales</taxon>
        <taxon>Pluteineae</taxon>
        <taxon>Amanitaceae</taxon>
        <taxon>Amanita</taxon>
    </lineage>
</organism>
<accession>A0A0C2WYC2</accession>